<dbReference type="EMBL" id="MJBS01000044">
    <property type="protein sequence ID" value="OHE98606.1"/>
    <property type="molecule type" value="Genomic_DNA"/>
</dbReference>
<dbReference type="RefSeq" id="XP_022475755.1">
    <property type="nucleotide sequence ID" value="XM_022617699.1"/>
</dbReference>
<evidence type="ECO:0000313" key="1">
    <source>
        <dbReference type="EMBL" id="OHE98606.1"/>
    </source>
</evidence>
<reference evidence="1 2" key="1">
    <citation type="submission" date="2016-09" db="EMBL/GenBank/DDBJ databases">
        <authorList>
            <person name="Capua I."/>
            <person name="De Benedictis P."/>
            <person name="Joannis T."/>
            <person name="Lombin L.H."/>
            <person name="Cattoli G."/>
        </authorList>
    </citation>
    <scope>NUCLEOTIDE SEQUENCE [LARGE SCALE GENOMIC DNA]</scope>
    <source>
        <strain evidence="1 2">IMI 309357</strain>
    </source>
</reference>
<dbReference type="OrthoDB" id="10036721at2759"/>
<protein>
    <submittedName>
        <fullName evidence="1">Alpha-L-rhamnosidase</fullName>
    </submittedName>
</protein>
<dbReference type="GeneID" id="34559209"/>
<sequence>MGTFRVNQYNITNPSLILNRLVQGVLRHQTLKISSTDSLQLRIIGVKSTTSTTPLTRHLGSFVCSDEDLDLTLQGLAGTVAAQLLYYPLDVQAKPVRGGFGISVLCETLNSCVCISFNLSSRTVTAHAGSTSLDNLLATSLLPSNTTLGAWYTVHIDVVMAPVVVTLNLFPVLNLTETPCVFGSFGFGASFGHPKYFHNLIVSALAGEIIYTNLPRTRSFLPDFMMGANRADTIVDRSPRDRIAYTGELDVALNAAFASTFGTPSVDLSLDVMANFDVVYAYSLYQSLLLLPDAGVNVAEYQTCFDKLHTAINANL</sequence>
<name>A0A1G4BBA4_9PEZI</name>
<keyword evidence="2" id="KW-1185">Reference proteome</keyword>
<organism evidence="1 2">
    <name type="scientific">Colletotrichum orchidophilum</name>
    <dbReference type="NCBI Taxonomy" id="1209926"/>
    <lineage>
        <taxon>Eukaryota</taxon>
        <taxon>Fungi</taxon>
        <taxon>Dikarya</taxon>
        <taxon>Ascomycota</taxon>
        <taxon>Pezizomycotina</taxon>
        <taxon>Sordariomycetes</taxon>
        <taxon>Hypocreomycetidae</taxon>
        <taxon>Glomerellales</taxon>
        <taxon>Glomerellaceae</taxon>
        <taxon>Colletotrichum</taxon>
    </lineage>
</organism>
<gene>
    <name evidence="1" type="ORF">CORC01_06057</name>
</gene>
<accession>A0A1G4BBA4</accession>
<dbReference type="AlphaFoldDB" id="A0A1G4BBA4"/>
<comment type="caution">
    <text evidence="1">The sequence shown here is derived from an EMBL/GenBank/DDBJ whole genome shotgun (WGS) entry which is preliminary data.</text>
</comment>
<proteinExistence type="predicted"/>
<dbReference type="Proteomes" id="UP000176998">
    <property type="component" value="Unassembled WGS sequence"/>
</dbReference>
<dbReference type="STRING" id="1209926.A0A1G4BBA4"/>
<evidence type="ECO:0000313" key="2">
    <source>
        <dbReference type="Proteomes" id="UP000176998"/>
    </source>
</evidence>